<dbReference type="GO" id="GO:0010038">
    <property type="term" value="P:response to metal ion"/>
    <property type="evidence" value="ECO:0007669"/>
    <property type="project" value="InterPro"/>
</dbReference>
<protein>
    <submittedName>
        <fullName evidence="2">Periplasmic divalent cation tolerance protein</fullName>
    </submittedName>
</protein>
<dbReference type="Gene3D" id="3.30.70.120">
    <property type="match status" value="1"/>
</dbReference>
<organism evidence="2 3">
    <name type="scientific">Chiayiivirga flava</name>
    <dbReference type="NCBI Taxonomy" id="659595"/>
    <lineage>
        <taxon>Bacteria</taxon>
        <taxon>Pseudomonadati</taxon>
        <taxon>Pseudomonadota</taxon>
        <taxon>Gammaproteobacteria</taxon>
        <taxon>Lysobacterales</taxon>
        <taxon>Lysobacteraceae</taxon>
        <taxon>Chiayiivirga</taxon>
    </lineage>
</organism>
<evidence type="ECO:0000313" key="2">
    <source>
        <dbReference type="EMBL" id="MBB5209717.1"/>
    </source>
</evidence>
<dbReference type="SUPFAM" id="SSF54913">
    <property type="entry name" value="GlnB-like"/>
    <property type="match status" value="1"/>
</dbReference>
<dbReference type="PANTHER" id="PTHR23419">
    <property type="entry name" value="DIVALENT CATION TOLERANCE CUTA-RELATED"/>
    <property type="match status" value="1"/>
</dbReference>
<dbReference type="RefSeq" id="WP_183962279.1">
    <property type="nucleotide sequence ID" value="NZ_JACHHP010000007.1"/>
</dbReference>
<dbReference type="Proteomes" id="UP000521199">
    <property type="component" value="Unassembled WGS sequence"/>
</dbReference>
<dbReference type="InterPro" id="IPR004323">
    <property type="entry name" value="Ion_tolerance_CutA"/>
</dbReference>
<proteinExistence type="inferred from homology"/>
<comment type="caution">
    <text evidence="2">The sequence shown here is derived from an EMBL/GenBank/DDBJ whole genome shotgun (WGS) entry which is preliminary data.</text>
</comment>
<name>A0A7W8DAG2_9GAMM</name>
<keyword evidence="3" id="KW-1185">Reference proteome</keyword>
<gene>
    <name evidence="2" type="ORF">HNQ52_003289</name>
</gene>
<dbReference type="EMBL" id="JACHHP010000007">
    <property type="protein sequence ID" value="MBB5209717.1"/>
    <property type="molecule type" value="Genomic_DNA"/>
</dbReference>
<dbReference type="AlphaFoldDB" id="A0A7W8DAG2"/>
<dbReference type="InterPro" id="IPR015867">
    <property type="entry name" value="N-reg_PII/ATP_PRibTrfase_C"/>
</dbReference>
<dbReference type="InterPro" id="IPR011322">
    <property type="entry name" value="N-reg_PII-like_a/b"/>
</dbReference>
<reference evidence="2 3" key="1">
    <citation type="submission" date="2020-08" db="EMBL/GenBank/DDBJ databases">
        <title>Genomic Encyclopedia of Type Strains, Phase IV (KMG-IV): sequencing the most valuable type-strain genomes for metagenomic binning, comparative biology and taxonomic classification.</title>
        <authorList>
            <person name="Goeker M."/>
        </authorList>
    </citation>
    <scope>NUCLEOTIDE SEQUENCE [LARGE SCALE GENOMIC DNA]</scope>
    <source>
        <strain evidence="2 3">DSM 24163</strain>
    </source>
</reference>
<accession>A0A7W8DAG2</accession>
<dbReference type="GO" id="GO:0005507">
    <property type="term" value="F:copper ion binding"/>
    <property type="evidence" value="ECO:0007669"/>
    <property type="project" value="TreeGrafter"/>
</dbReference>
<evidence type="ECO:0000256" key="1">
    <source>
        <dbReference type="ARBA" id="ARBA00010169"/>
    </source>
</evidence>
<evidence type="ECO:0000313" key="3">
    <source>
        <dbReference type="Proteomes" id="UP000521199"/>
    </source>
</evidence>
<dbReference type="PANTHER" id="PTHR23419:SF8">
    <property type="entry name" value="FI09726P"/>
    <property type="match status" value="1"/>
</dbReference>
<dbReference type="Pfam" id="PF03091">
    <property type="entry name" value="CutA1"/>
    <property type="match status" value="1"/>
</dbReference>
<comment type="similarity">
    <text evidence="1">Belongs to the CutA family.</text>
</comment>
<sequence length="108" mass="11901">MTVLFVHCTCPDAAVAERIARSLVEQRLAACVSIGTPVQSIYRWDGAIEQADEVPIVIKTTASRLDEIKVHILLSHPYELPEIVAVEATAGLDRYLGWIRASTEPQSE</sequence>